<keyword evidence="1" id="KW-0949">S-adenosyl-L-methionine</keyword>
<proteinExistence type="inferred from homology"/>
<keyword evidence="3" id="KW-0408">Iron</keyword>
<evidence type="ECO:0000256" key="4">
    <source>
        <dbReference type="ARBA" id="ARBA00023014"/>
    </source>
</evidence>
<dbReference type="AlphaFoldDB" id="A0A519BFG2"/>
<dbReference type="InterPro" id="IPR023867">
    <property type="entry name" value="Sulphatase_maturase_rSAM"/>
</dbReference>
<feature type="domain" description="Radical SAM core" evidence="6">
    <location>
        <begin position="10"/>
        <end position="180"/>
    </location>
</feature>
<dbReference type="SFLD" id="SFLDG01067">
    <property type="entry name" value="SPASM/twitch_domain_containing"/>
    <property type="match status" value="1"/>
</dbReference>
<comment type="caution">
    <text evidence="7">The sequence shown here is derived from an EMBL/GenBank/DDBJ whole genome shotgun (WGS) entry which is preliminary data.</text>
</comment>
<dbReference type="Pfam" id="PF04055">
    <property type="entry name" value="Radical_SAM"/>
    <property type="match status" value="1"/>
</dbReference>
<name>A0A519BFG2_ACIG2</name>
<evidence type="ECO:0000313" key="8">
    <source>
        <dbReference type="Proteomes" id="UP000316562"/>
    </source>
</evidence>
<dbReference type="SUPFAM" id="SSF102114">
    <property type="entry name" value="Radical SAM enzymes"/>
    <property type="match status" value="1"/>
</dbReference>
<dbReference type="PANTHER" id="PTHR43273:SF3">
    <property type="entry name" value="ANAEROBIC SULFATASE-MATURATING ENZYME HOMOLOG ASLB-RELATED"/>
    <property type="match status" value="1"/>
</dbReference>
<accession>A0A519BFG2</accession>
<sequence>MFNKIIFDISGVCNAKCPYCVTGLLNLNKLNINDTKNSFIKVENFEKALDYLIINKIFNVEYGSIDLYNWGEPLIHPEFDSIVNILNNHKIKFSISTNASKFPKLAQSTSMENLLELRFSMSGFSQSSYDKIHQFNFNLIKNNIIKIIERFKQAGHKGTPIINYHIYQFNIAEYNQALNFAKNYNINIWPYYAYINHYELAKDYIDNSLDRKILKKASKDLMLFYVDELISKKPINYSCPQFNMLTIDENCNVLTCCVIPKGCQSYSVGNLFDLSLEKIYKLKTSQKECVNCQKLNFDFWAHNVTTCESLPSFIRLPEKLHELFKSNKQYETAWLILSSIYYRRQDLQNVFPMSLSFDIRFYYNLLLWAINAIIYYEDGDKSILEPYIKEYTLMLQAIT</sequence>
<protein>
    <recommendedName>
        <fullName evidence="6">Radical SAM core domain-containing protein</fullName>
    </recommendedName>
</protein>
<evidence type="ECO:0000256" key="3">
    <source>
        <dbReference type="ARBA" id="ARBA00023004"/>
    </source>
</evidence>
<keyword evidence="4" id="KW-0411">Iron-sulfur</keyword>
<dbReference type="EMBL" id="SGBC01000003">
    <property type="protein sequence ID" value="RZD15998.1"/>
    <property type="molecule type" value="Genomic_DNA"/>
</dbReference>
<gene>
    <name evidence="7" type="ORF">EVJ46_07310</name>
</gene>
<evidence type="ECO:0000256" key="1">
    <source>
        <dbReference type="ARBA" id="ARBA00022691"/>
    </source>
</evidence>
<reference evidence="7 8" key="1">
    <citation type="journal article" date="2019" name="ISME J.">
        <title>Insights into ecological role of a new deltaproteobacterial order Candidatus Acidulodesulfobacterales by metagenomics and metatranscriptomics.</title>
        <authorList>
            <person name="Tan S."/>
            <person name="Liu J."/>
            <person name="Fang Y."/>
            <person name="Hedlund B.P."/>
            <person name="Lian Z.H."/>
            <person name="Huang L.Y."/>
            <person name="Li J.T."/>
            <person name="Huang L.N."/>
            <person name="Li W.J."/>
            <person name="Jiang H.C."/>
            <person name="Dong H.L."/>
            <person name="Shu W.S."/>
        </authorList>
    </citation>
    <scope>NUCLEOTIDE SEQUENCE [LARGE SCALE GENOMIC DNA]</scope>
    <source>
        <strain evidence="7">AP2</strain>
    </source>
</reference>
<comment type="similarity">
    <text evidence="5">Belongs to the radical SAM superfamily. Anaerobic sulfatase-maturating enzyme family.</text>
</comment>
<dbReference type="PANTHER" id="PTHR43273">
    <property type="entry name" value="ANAEROBIC SULFATASE-MATURATING ENZYME HOMOLOG ASLB-RELATED"/>
    <property type="match status" value="1"/>
</dbReference>
<evidence type="ECO:0000313" key="7">
    <source>
        <dbReference type="EMBL" id="RZD15998.1"/>
    </source>
</evidence>
<dbReference type="Proteomes" id="UP000316562">
    <property type="component" value="Unassembled WGS sequence"/>
</dbReference>
<organism evidence="7 8">
    <name type="scientific">Acididesulfobacter guangdongensis</name>
    <dbReference type="NCBI Taxonomy" id="2597225"/>
    <lineage>
        <taxon>Bacteria</taxon>
        <taxon>Deltaproteobacteria</taxon>
        <taxon>Candidatus Acidulodesulfobacterales</taxon>
        <taxon>Candidatus Acididesulfobacter</taxon>
    </lineage>
</organism>
<keyword evidence="2" id="KW-0479">Metal-binding</keyword>
<dbReference type="GO" id="GO:0046872">
    <property type="term" value="F:metal ion binding"/>
    <property type="evidence" value="ECO:0007669"/>
    <property type="project" value="UniProtKB-KW"/>
</dbReference>
<dbReference type="CDD" id="cd01335">
    <property type="entry name" value="Radical_SAM"/>
    <property type="match status" value="1"/>
</dbReference>
<dbReference type="SFLD" id="SFLDS00029">
    <property type="entry name" value="Radical_SAM"/>
    <property type="match status" value="1"/>
</dbReference>
<dbReference type="GO" id="GO:0051536">
    <property type="term" value="F:iron-sulfur cluster binding"/>
    <property type="evidence" value="ECO:0007669"/>
    <property type="project" value="UniProtKB-KW"/>
</dbReference>
<evidence type="ECO:0000259" key="6">
    <source>
        <dbReference type="Pfam" id="PF04055"/>
    </source>
</evidence>
<dbReference type="InterPro" id="IPR058240">
    <property type="entry name" value="rSAM_sf"/>
</dbReference>
<dbReference type="Gene3D" id="3.20.20.70">
    <property type="entry name" value="Aldolase class I"/>
    <property type="match status" value="1"/>
</dbReference>
<dbReference type="InterPro" id="IPR013785">
    <property type="entry name" value="Aldolase_TIM"/>
</dbReference>
<dbReference type="GO" id="GO:0016491">
    <property type="term" value="F:oxidoreductase activity"/>
    <property type="evidence" value="ECO:0007669"/>
    <property type="project" value="InterPro"/>
</dbReference>
<evidence type="ECO:0000256" key="5">
    <source>
        <dbReference type="ARBA" id="ARBA00023601"/>
    </source>
</evidence>
<dbReference type="InterPro" id="IPR007197">
    <property type="entry name" value="rSAM"/>
</dbReference>
<evidence type="ECO:0000256" key="2">
    <source>
        <dbReference type="ARBA" id="ARBA00022723"/>
    </source>
</evidence>